<dbReference type="Proteomes" id="UP000594262">
    <property type="component" value="Unplaced"/>
</dbReference>
<evidence type="ECO:0000313" key="4">
    <source>
        <dbReference type="Proteomes" id="UP000594262"/>
    </source>
</evidence>
<dbReference type="PANTHER" id="PTHR20932:SF8">
    <property type="entry name" value="LD22649P"/>
    <property type="match status" value="1"/>
</dbReference>
<dbReference type="InterPro" id="IPR036779">
    <property type="entry name" value="LysM_dom_sf"/>
</dbReference>
<dbReference type="Pfam" id="PF01476">
    <property type="entry name" value="LysM"/>
    <property type="match status" value="1"/>
</dbReference>
<feature type="domain" description="LysM" evidence="2">
    <location>
        <begin position="49"/>
        <end position="93"/>
    </location>
</feature>
<evidence type="ECO:0000313" key="3">
    <source>
        <dbReference type="EnsemblMetazoa" id="CLYHEMP002058.1"/>
    </source>
</evidence>
<accession>A0A7M5WIL0</accession>
<dbReference type="SUPFAM" id="SSF54106">
    <property type="entry name" value="LysM domain"/>
    <property type="match status" value="1"/>
</dbReference>
<dbReference type="OrthoDB" id="2107166at2759"/>
<dbReference type="InterPro" id="IPR018392">
    <property type="entry name" value="LysM"/>
</dbReference>
<evidence type="ECO:0000259" key="2">
    <source>
        <dbReference type="PROSITE" id="PS51782"/>
    </source>
</evidence>
<dbReference type="SMART" id="SM00257">
    <property type="entry name" value="LysM"/>
    <property type="match status" value="1"/>
</dbReference>
<proteinExistence type="predicted"/>
<protein>
    <recommendedName>
        <fullName evidence="2">LysM domain-containing protein</fullName>
    </recommendedName>
</protein>
<evidence type="ECO:0000256" key="1">
    <source>
        <dbReference type="SAM" id="MobiDB-lite"/>
    </source>
</evidence>
<dbReference type="InterPro" id="IPR045030">
    <property type="entry name" value="LYSM1-4"/>
</dbReference>
<dbReference type="CDD" id="cd00118">
    <property type="entry name" value="LysM"/>
    <property type="match status" value="1"/>
</dbReference>
<keyword evidence="4" id="KW-1185">Reference proteome</keyword>
<feature type="region of interest" description="Disordered" evidence="1">
    <location>
        <begin position="218"/>
        <end position="254"/>
    </location>
</feature>
<dbReference type="PANTHER" id="PTHR20932">
    <property type="entry name" value="LYSM AND PUTATIVE PEPTIDOGLYCAN-BINDING DOMAIN-CONTAINING PROTEIN"/>
    <property type="match status" value="1"/>
</dbReference>
<dbReference type="AlphaFoldDB" id="A0A7M5WIL0"/>
<name>A0A7M5WIL0_9CNID</name>
<reference evidence="3" key="1">
    <citation type="submission" date="2021-01" db="UniProtKB">
        <authorList>
            <consortium name="EnsemblMetazoa"/>
        </authorList>
    </citation>
    <scope>IDENTIFICATION</scope>
</reference>
<feature type="compositionally biased region" description="Polar residues" evidence="1">
    <location>
        <begin position="229"/>
        <end position="247"/>
    </location>
</feature>
<dbReference type="EnsemblMetazoa" id="CLYHEMT002058.1">
    <property type="protein sequence ID" value="CLYHEMP002058.1"/>
    <property type="gene ID" value="CLYHEMG002058"/>
</dbReference>
<organism evidence="3 4">
    <name type="scientific">Clytia hemisphaerica</name>
    <dbReference type="NCBI Taxonomy" id="252671"/>
    <lineage>
        <taxon>Eukaryota</taxon>
        <taxon>Metazoa</taxon>
        <taxon>Cnidaria</taxon>
        <taxon>Hydrozoa</taxon>
        <taxon>Hydroidolina</taxon>
        <taxon>Leptothecata</taxon>
        <taxon>Obeliida</taxon>
        <taxon>Clytiidae</taxon>
        <taxon>Clytia</taxon>
    </lineage>
</organism>
<dbReference type="PROSITE" id="PS51782">
    <property type="entry name" value="LYSM"/>
    <property type="match status" value="1"/>
</dbReference>
<dbReference type="Gene3D" id="3.10.350.10">
    <property type="entry name" value="LysM domain"/>
    <property type="match status" value="1"/>
</dbReference>
<sequence length="254" mass="28706">MFLVVSDGKRPKNDIMNDSEQSLASAITSTRSYGATHSRIMTEIDTNLIKHQLQPTDTLQGLAIKYGVTVEKLKRLNKLWSNESMMAKDFILIPFQDKIHKDMNECAKKSKDITEMYVKPDAPLHEVREHKRNKKKFTQDTIELGSDGELGSSTNEDTDCGSSGTMKDFTEIISKADHHINVYKQQRGEGSEAFKAFNDILTNIDKTIEIHKNRAKNLDRSPDLPTVSYDGNYQTSNPGLFSPTSQHPYLEHGI</sequence>